<name>A0A0D0EYM4_9SPHI</name>
<evidence type="ECO:0000259" key="1">
    <source>
        <dbReference type="Pfam" id="PF12680"/>
    </source>
</evidence>
<evidence type="ECO:0000313" key="2">
    <source>
        <dbReference type="EMBL" id="KIO74473.1"/>
    </source>
</evidence>
<dbReference type="EMBL" id="JXRA01000186">
    <property type="protein sequence ID" value="KIO74473.1"/>
    <property type="molecule type" value="Genomic_DNA"/>
</dbReference>
<dbReference type="Proteomes" id="UP000032049">
    <property type="component" value="Unassembled WGS sequence"/>
</dbReference>
<dbReference type="RefSeq" id="WP_041887351.1">
    <property type="nucleotide sequence ID" value="NZ_CP157278.1"/>
</dbReference>
<gene>
    <name evidence="2" type="ORF">TH53_26235</name>
</gene>
<dbReference type="OrthoDB" id="1115105at2"/>
<protein>
    <recommendedName>
        <fullName evidence="1">SnoaL-like domain-containing protein</fullName>
    </recommendedName>
</protein>
<feature type="domain" description="SnoaL-like" evidence="1">
    <location>
        <begin position="9"/>
        <end position="104"/>
    </location>
</feature>
<proteinExistence type="predicted"/>
<sequence>MNIQTLINDWIAAGNAFDTERYLSFYLEDAVLDDPSVGKVFKGRREIKKYFDSYFIGYNTRTELVNLDIINNSQAHIEVKFSGNFSEVSIGGLFHLTFKEGKIAFVKADLIH</sequence>
<dbReference type="Pfam" id="PF12680">
    <property type="entry name" value="SnoaL_2"/>
    <property type="match status" value="1"/>
</dbReference>
<dbReference type="InterPro" id="IPR037401">
    <property type="entry name" value="SnoaL-like"/>
</dbReference>
<evidence type="ECO:0000313" key="3">
    <source>
        <dbReference type="Proteomes" id="UP000032049"/>
    </source>
</evidence>
<organism evidence="2 3">
    <name type="scientific">Pedobacter lusitanus</name>
    <dbReference type="NCBI Taxonomy" id="1503925"/>
    <lineage>
        <taxon>Bacteria</taxon>
        <taxon>Pseudomonadati</taxon>
        <taxon>Bacteroidota</taxon>
        <taxon>Sphingobacteriia</taxon>
        <taxon>Sphingobacteriales</taxon>
        <taxon>Sphingobacteriaceae</taxon>
        <taxon>Pedobacter</taxon>
    </lineage>
</organism>
<dbReference type="SUPFAM" id="SSF54427">
    <property type="entry name" value="NTF2-like"/>
    <property type="match status" value="1"/>
</dbReference>
<accession>A0A0D0EYM4</accession>
<reference evidence="2 3" key="1">
    <citation type="submission" date="2015-01" db="EMBL/GenBank/DDBJ databases">
        <title>Draft genome sequence of Pedobacter sp. NL19 isolated from sludge of an effluent treatment pond in an abandoned uranium mine.</title>
        <authorList>
            <person name="Santos T."/>
            <person name="Caetano T."/>
            <person name="Covas C."/>
            <person name="Cruz A."/>
            <person name="Mendo S."/>
        </authorList>
    </citation>
    <scope>NUCLEOTIDE SEQUENCE [LARGE SCALE GENOMIC DNA]</scope>
    <source>
        <strain evidence="2 3">NL19</strain>
    </source>
</reference>
<dbReference type="STRING" id="1503925.TH53_26235"/>
<dbReference type="Gene3D" id="3.10.450.50">
    <property type="match status" value="1"/>
</dbReference>
<dbReference type="InterPro" id="IPR032710">
    <property type="entry name" value="NTF2-like_dom_sf"/>
</dbReference>
<dbReference type="AlphaFoldDB" id="A0A0D0EYM4"/>
<comment type="caution">
    <text evidence="2">The sequence shown here is derived from an EMBL/GenBank/DDBJ whole genome shotgun (WGS) entry which is preliminary data.</text>
</comment>
<keyword evidence="3" id="KW-1185">Reference proteome</keyword>